<gene>
    <name evidence="2" type="ORF">ACFSAU_05025</name>
</gene>
<feature type="transmembrane region" description="Helical" evidence="1">
    <location>
        <begin position="12"/>
        <end position="29"/>
    </location>
</feature>
<dbReference type="RefSeq" id="WP_267646704.1">
    <property type="nucleotide sequence ID" value="NZ_JANHGR010000001.1"/>
</dbReference>
<dbReference type="AlphaFoldDB" id="A0ABD6BRQ3"/>
<feature type="transmembrane region" description="Helical" evidence="1">
    <location>
        <begin position="72"/>
        <end position="89"/>
    </location>
</feature>
<keyword evidence="3" id="KW-1185">Reference proteome</keyword>
<evidence type="ECO:0000256" key="1">
    <source>
        <dbReference type="SAM" id="Phobius"/>
    </source>
</evidence>
<evidence type="ECO:0008006" key="4">
    <source>
        <dbReference type="Google" id="ProtNLM"/>
    </source>
</evidence>
<keyword evidence="1" id="KW-0472">Membrane</keyword>
<organism evidence="2 3">
    <name type="scientific">Halolamina litorea</name>
    <dbReference type="NCBI Taxonomy" id="1515593"/>
    <lineage>
        <taxon>Archaea</taxon>
        <taxon>Methanobacteriati</taxon>
        <taxon>Methanobacteriota</taxon>
        <taxon>Stenosarchaea group</taxon>
        <taxon>Halobacteria</taxon>
        <taxon>Halobacteriales</taxon>
        <taxon>Haloferacaceae</taxon>
    </lineage>
</organism>
<name>A0ABD6BRQ3_9EURY</name>
<evidence type="ECO:0000313" key="2">
    <source>
        <dbReference type="EMBL" id="MFD1566848.1"/>
    </source>
</evidence>
<protein>
    <recommendedName>
        <fullName evidence="4">SPW repeat-containing protein</fullName>
    </recommendedName>
</protein>
<keyword evidence="1" id="KW-1133">Transmembrane helix</keyword>
<dbReference type="Proteomes" id="UP001597139">
    <property type="component" value="Unassembled WGS sequence"/>
</dbReference>
<feature type="transmembrane region" description="Helical" evidence="1">
    <location>
        <begin position="41"/>
        <end position="60"/>
    </location>
</feature>
<sequence>MDENAESDISESVLISALIAVVATALIYLELWGGAVPALPAAPVLAGAVVVGVVAGATFYYTGTHETPVDDVPPLAVFIALALVVYFLFPNGLPTAAELGIIVAVWTDTALRAAAKYA</sequence>
<evidence type="ECO:0000313" key="3">
    <source>
        <dbReference type="Proteomes" id="UP001597139"/>
    </source>
</evidence>
<comment type="caution">
    <text evidence="2">The sequence shown here is derived from an EMBL/GenBank/DDBJ whole genome shotgun (WGS) entry which is preliminary data.</text>
</comment>
<dbReference type="EMBL" id="JBHUCZ010000002">
    <property type="protein sequence ID" value="MFD1566848.1"/>
    <property type="molecule type" value="Genomic_DNA"/>
</dbReference>
<keyword evidence="1" id="KW-0812">Transmembrane</keyword>
<reference evidence="2 3" key="1">
    <citation type="journal article" date="2019" name="Int. J. Syst. Evol. Microbiol.">
        <title>The Global Catalogue of Microorganisms (GCM) 10K type strain sequencing project: providing services to taxonomists for standard genome sequencing and annotation.</title>
        <authorList>
            <consortium name="The Broad Institute Genomics Platform"/>
            <consortium name="The Broad Institute Genome Sequencing Center for Infectious Disease"/>
            <person name="Wu L."/>
            <person name="Ma J."/>
        </authorList>
    </citation>
    <scope>NUCLEOTIDE SEQUENCE [LARGE SCALE GENOMIC DNA]</scope>
    <source>
        <strain evidence="2 3">CGMCC 1.12859</strain>
    </source>
</reference>
<accession>A0ABD6BRQ3</accession>
<proteinExistence type="predicted"/>